<gene>
    <name evidence="1" type="ORF">SAMEA4873650_02355</name>
</gene>
<evidence type="ECO:0000313" key="1">
    <source>
        <dbReference type="EMBL" id="VGL74523.1"/>
    </source>
</evidence>
<protein>
    <submittedName>
        <fullName evidence="1">Uncharacterized protein</fullName>
    </submittedName>
</protein>
<accession>A0A486PI45</accession>
<sequence length="46" mass="5367">MLTPFSQGALLGHRARKVFLLFYRSNIYRVLCYEGKGVIMVYLIDN</sequence>
<proteinExistence type="predicted"/>
<reference evidence="1" key="1">
    <citation type="submission" date="2019-03" db="EMBL/GenBank/DDBJ databases">
        <authorList>
            <consortium name="Pathogen Informatics"/>
        </authorList>
    </citation>
    <scope>NUCLEOTIDE SEQUENCE</scope>
    <source>
        <strain evidence="1">5012STDY7626448</strain>
    </source>
</reference>
<dbReference type="AlphaFoldDB" id="A0A486PI45"/>
<dbReference type="EMBL" id="CAAHCU010000001">
    <property type="protein sequence ID" value="VGL74523.1"/>
    <property type="molecule type" value="Genomic_DNA"/>
</dbReference>
<organism evidence="1">
    <name type="scientific">Klebsiella pneumoniae</name>
    <dbReference type="NCBI Taxonomy" id="573"/>
    <lineage>
        <taxon>Bacteria</taxon>
        <taxon>Pseudomonadati</taxon>
        <taxon>Pseudomonadota</taxon>
        <taxon>Gammaproteobacteria</taxon>
        <taxon>Enterobacterales</taxon>
        <taxon>Enterobacteriaceae</taxon>
        <taxon>Klebsiella/Raoultella group</taxon>
        <taxon>Klebsiella</taxon>
        <taxon>Klebsiella pneumoniae complex</taxon>
    </lineage>
</organism>
<name>A0A486PI45_KLEPN</name>